<evidence type="ECO:0000256" key="4">
    <source>
        <dbReference type="ARBA" id="ARBA00022692"/>
    </source>
</evidence>
<keyword evidence="3" id="KW-1003">Cell membrane</keyword>
<dbReference type="Pfam" id="PF03825">
    <property type="entry name" value="Nuc_H_symport"/>
    <property type="match status" value="1"/>
</dbReference>
<dbReference type="PANTHER" id="PTHR23522:SF4">
    <property type="entry name" value="NUCLEOSIDE PERMEASE NUPG-RELATED"/>
    <property type="match status" value="1"/>
</dbReference>
<feature type="domain" description="Major facilitator superfamily (MFS) profile" evidence="7">
    <location>
        <begin position="212"/>
        <end position="415"/>
    </location>
</feature>
<keyword evidence="4" id="KW-0812">Transmembrane</keyword>
<reference evidence="8 9" key="1">
    <citation type="submission" date="2020-12" db="EMBL/GenBank/DDBJ databases">
        <title>Sulforoseuscoccus oceanibium gen. nov., sp. nov., a representative of the phylum Verrucomicrobia with special cytoplasmic membrane, and proposal of Sulforoseuscoccusaceae fam. nov.</title>
        <authorList>
            <person name="Xi F."/>
        </authorList>
    </citation>
    <scope>NUCLEOTIDE SEQUENCE [LARGE SCALE GENOMIC DNA]</scope>
    <source>
        <strain evidence="8 9">T37</strain>
    </source>
</reference>
<dbReference type="EMBL" id="CP066776">
    <property type="protein sequence ID" value="QQL45746.1"/>
    <property type="molecule type" value="Genomic_DNA"/>
</dbReference>
<keyword evidence="2" id="KW-0813">Transport</keyword>
<sequence length="415" mass="44943">MKSHPSPPEYTSPKWSAARVEILLCILFFFHLGVPGLFTVTLGNVMSSRGLGEFIHLAMSAGPVAAMLAPLMSGALADKRFDLGKVLAVLFAASSITLAWSFYLLDRGAPPWVFIFVFFIRALFFTPTFGLIASLAFALLGKGDTRFPRVRLWGTFGWIAAGWTVSHLLHGETSVAGGYAGAVVLAALAIACWFLPAVPPQAMVSAKKGLTALFGLDAFSLLRNRDHRAVFLTTTLVSIPFAAFYPYTPILLRELGDSHPASTMTLGQVSEIVAMISLPMLVARVRMRWIFLTSLSAALIRYILFTVGSASSATTWLWVGIFLHGICYTGVFITAQMYLADRIAPSMRSQAQSLLVMLNGGVGTLIGMLVGGELFKQSAIHSTSSGWSLFWGVQSAMIAATLIFFLIYYRGKNAS</sequence>
<dbReference type="PANTHER" id="PTHR23522">
    <property type="entry name" value="BLL5896 PROTEIN"/>
    <property type="match status" value="1"/>
</dbReference>
<evidence type="ECO:0000313" key="8">
    <source>
        <dbReference type="EMBL" id="QQL45746.1"/>
    </source>
</evidence>
<gene>
    <name evidence="8" type="ORF">G3M56_003930</name>
</gene>
<evidence type="ECO:0000256" key="1">
    <source>
        <dbReference type="ARBA" id="ARBA00004651"/>
    </source>
</evidence>
<name>A0A6B3LF15_9BACT</name>
<evidence type="ECO:0000256" key="2">
    <source>
        <dbReference type="ARBA" id="ARBA00022448"/>
    </source>
</evidence>
<evidence type="ECO:0000313" key="9">
    <source>
        <dbReference type="Proteomes" id="UP000475117"/>
    </source>
</evidence>
<comment type="subcellular location">
    <subcellularLocation>
        <location evidence="1">Cell membrane</location>
        <topology evidence="1">Multi-pass membrane protein</topology>
    </subcellularLocation>
</comment>
<keyword evidence="9" id="KW-1185">Reference proteome</keyword>
<dbReference type="GO" id="GO:0015213">
    <property type="term" value="F:uridine transmembrane transporter activity"/>
    <property type="evidence" value="ECO:0007669"/>
    <property type="project" value="TreeGrafter"/>
</dbReference>
<dbReference type="GO" id="GO:0005886">
    <property type="term" value="C:plasma membrane"/>
    <property type="evidence" value="ECO:0007669"/>
    <property type="project" value="UniProtKB-SubCell"/>
</dbReference>
<proteinExistence type="predicted"/>
<dbReference type="AlphaFoldDB" id="A0A6B3LF15"/>
<organism evidence="8 9">
    <name type="scientific">Sulfuriroseicoccus oceanibius</name>
    <dbReference type="NCBI Taxonomy" id="2707525"/>
    <lineage>
        <taxon>Bacteria</taxon>
        <taxon>Pseudomonadati</taxon>
        <taxon>Verrucomicrobiota</taxon>
        <taxon>Verrucomicrobiia</taxon>
        <taxon>Verrucomicrobiales</taxon>
        <taxon>Verrucomicrobiaceae</taxon>
        <taxon>Sulfuriroseicoccus</taxon>
    </lineage>
</organism>
<protein>
    <submittedName>
        <fullName evidence="8">MFS transporter</fullName>
    </submittedName>
</protein>
<dbReference type="KEGG" id="soa:G3M56_003930"/>
<evidence type="ECO:0000256" key="5">
    <source>
        <dbReference type="ARBA" id="ARBA00022989"/>
    </source>
</evidence>
<dbReference type="GO" id="GO:0015212">
    <property type="term" value="F:cytidine transmembrane transporter activity"/>
    <property type="evidence" value="ECO:0007669"/>
    <property type="project" value="TreeGrafter"/>
</dbReference>
<dbReference type="SUPFAM" id="SSF103473">
    <property type="entry name" value="MFS general substrate transporter"/>
    <property type="match status" value="1"/>
</dbReference>
<accession>A0A6B3LF15</accession>
<dbReference type="InterPro" id="IPR036259">
    <property type="entry name" value="MFS_trans_sf"/>
</dbReference>
<evidence type="ECO:0000256" key="3">
    <source>
        <dbReference type="ARBA" id="ARBA00022475"/>
    </source>
</evidence>
<dbReference type="PROSITE" id="PS50850">
    <property type="entry name" value="MFS"/>
    <property type="match status" value="1"/>
</dbReference>
<keyword evidence="6" id="KW-0472">Membrane</keyword>
<keyword evidence="5" id="KW-1133">Transmembrane helix</keyword>
<dbReference type="InterPro" id="IPR004740">
    <property type="entry name" value="Nuc_H_symport"/>
</dbReference>
<dbReference type="RefSeq" id="WP_164365466.1">
    <property type="nucleotide sequence ID" value="NZ_CP066776.1"/>
</dbReference>
<dbReference type="InterPro" id="IPR020846">
    <property type="entry name" value="MFS_dom"/>
</dbReference>
<dbReference type="Proteomes" id="UP000475117">
    <property type="component" value="Chromosome"/>
</dbReference>
<evidence type="ECO:0000259" key="7">
    <source>
        <dbReference type="PROSITE" id="PS50850"/>
    </source>
</evidence>
<evidence type="ECO:0000256" key="6">
    <source>
        <dbReference type="ARBA" id="ARBA00023136"/>
    </source>
</evidence>
<dbReference type="Gene3D" id="1.20.1250.20">
    <property type="entry name" value="MFS general substrate transporter like domains"/>
    <property type="match status" value="2"/>
</dbReference>